<keyword evidence="4 7" id="KW-0812">Transmembrane</keyword>
<keyword evidence="10" id="KW-1185">Reference proteome</keyword>
<name>A0A6J8CMV0_MYTCO</name>
<evidence type="ECO:0000256" key="1">
    <source>
        <dbReference type="ARBA" id="ARBA00004141"/>
    </source>
</evidence>
<dbReference type="OrthoDB" id="648861at2759"/>
<feature type="transmembrane region" description="Helical" evidence="7">
    <location>
        <begin position="196"/>
        <end position="217"/>
    </location>
</feature>
<evidence type="ECO:0000256" key="5">
    <source>
        <dbReference type="ARBA" id="ARBA00022989"/>
    </source>
</evidence>
<evidence type="ECO:0000256" key="6">
    <source>
        <dbReference type="ARBA" id="ARBA00023136"/>
    </source>
</evidence>
<dbReference type="AlphaFoldDB" id="A0A6J8CMV0"/>
<feature type="transmembrane region" description="Helical" evidence="7">
    <location>
        <begin position="355"/>
        <end position="375"/>
    </location>
</feature>
<dbReference type="GO" id="GO:0016020">
    <property type="term" value="C:membrane"/>
    <property type="evidence" value="ECO:0007669"/>
    <property type="project" value="UniProtKB-SubCell"/>
</dbReference>
<accession>A0A6J8CMV0</accession>
<feature type="transmembrane region" description="Helical" evidence="7">
    <location>
        <begin position="477"/>
        <end position="497"/>
    </location>
</feature>
<evidence type="ECO:0000313" key="10">
    <source>
        <dbReference type="Proteomes" id="UP000507470"/>
    </source>
</evidence>
<organism evidence="9 10">
    <name type="scientific">Mytilus coruscus</name>
    <name type="common">Sea mussel</name>
    <dbReference type="NCBI Taxonomy" id="42192"/>
    <lineage>
        <taxon>Eukaryota</taxon>
        <taxon>Metazoa</taxon>
        <taxon>Spiralia</taxon>
        <taxon>Lophotrochozoa</taxon>
        <taxon>Mollusca</taxon>
        <taxon>Bivalvia</taxon>
        <taxon>Autobranchia</taxon>
        <taxon>Pteriomorphia</taxon>
        <taxon>Mytilida</taxon>
        <taxon>Mytiloidea</taxon>
        <taxon>Mytilidae</taxon>
        <taxon>Mytilinae</taxon>
        <taxon>Mytilus</taxon>
    </lineage>
</organism>
<sequence length="613" mass="68564">MPLHDKWKLPLKTKLYVYVSHFLSAWGDRMWSFGVGLFLIRLNPGSLRLVAIYGFSKGASVLLFAAIIGDWIDNTPRLRAARLSLVLQNMLVALCAGIVFVVVWYHETLRTVWPDEGVLTLFHALIIVVAILGDLASIARSISVERDWIVEICGRDKDLLATMTSRMRAIDLTTAILSPVATGQIVYFIALQYAAVFIAGWNLVSVFIEYFLIWKVYMEVPALKSKMFKTRKDKVVADEIEMLSMDEGIHLDDKSEEKHIPQASDIPQEETVKCIRSSRDEDDTTKEDSSVKKDECKSCLYKMFKSFILLVRGWKTYMKYDVAFAGLGLASLYMTVIGFDSITVGYAYAQGISESLLGVMMAAGSIFGIAGTFAYPRIQKRIGLERTGLFGLGFEIFSLCFCVASVFAPGSPFDLLYRTRENDISNIIVVSSVLGIDNSTINSNLTATVTMPTSIVSNLTVNETMPTSRESSDPTSYISIGLFLGGLITARFGLWIADLTITQMFLQAVVETERGIISGIQRSLNQLMDMLKFLMVILAPYPQEFGLLVLISFVFVCMGWIFYARYSYSVRGHLFHFDKLCPDKQNNNILPETGDGNRGNEEINNEPIEKNTV</sequence>
<keyword evidence="6 7" id="KW-0472">Membrane</keyword>
<keyword evidence="3 7" id="KW-0813">Transport</keyword>
<comment type="function">
    <text evidence="7">May be involved in iron transport and iron homeostasis.</text>
</comment>
<keyword evidence="7" id="KW-0406">Ion transport</keyword>
<dbReference type="PANTHER" id="PTHR11660">
    <property type="entry name" value="SOLUTE CARRIER FAMILY 40 MEMBER"/>
    <property type="match status" value="1"/>
</dbReference>
<dbReference type="Gene3D" id="1.20.1250.20">
    <property type="entry name" value="MFS general substrate transporter like domains"/>
    <property type="match status" value="1"/>
</dbReference>
<evidence type="ECO:0000256" key="3">
    <source>
        <dbReference type="ARBA" id="ARBA00022448"/>
    </source>
</evidence>
<dbReference type="CDD" id="cd17480">
    <property type="entry name" value="MFS_SLC40A1_like"/>
    <property type="match status" value="1"/>
</dbReference>
<reference evidence="9 10" key="1">
    <citation type="submission" date="2020-06" db="EMBL/GenBank/DDBJ databases">
        <authorList>
            <person name="Li R."/>
            <person name="Bekaert M."/>
        </authorList>
    </citation>
    <scope>NUCLEOTIDE SEQUENCE [LARGE SCALE GENOMIC DNA]</scope>
    <source>
        <strain evidence="10">wild</strain>
    </source>
</reference>
<comment type="similarity">
    <text evidence="2 7">Belongs to the ferroportin (FP) (TC 2.A.100) family. SLC40A subfamily.</text>
</comment>
<evidence type="ECO:0000313" key="9">
    <source>
        <dbReference type="EMBL" id="CAC5396160.1"/>
    </source>
</evidence>
<evidence type="ECO:0000256" key="2">
    <source>
        <dbReference type="ARBA" id="ARBA00006279"/>
    </source>
</evidence>
<dbReference type="SUPFAM" id="SSF103473">
    <property type="entry name" value="MFS general substrate transporter"/>
    <property type="match status" value="1"/>
</dbReference>
<evidence type="ECO:0000256" key="8">
    <source>
        <dbReference type="SAM" id="MobiDB-lite"/>
    </source>
</evidence>
<feature type="region of interest" description="Disordered" evidence="8">
    <location>
        <begin position="588"/>
        <end position="613"/>
    </location>
</feature>
<feature type="transmembrane region" description="Helical" evidence="7">
    <location>
        <begin position="322"/>
        <end position="349"/>
    </location>
</feature>
<protein>
    <recommendedName>
        <fullName evidence="7">Solute carrier family 40 member</fullName>
    </recommendedName>
</protein>
<dbReference type="InterPro" id="IPR036259">
    <property type="entry name" value="MFS_trans_sf"/>
</dbReference>
<feature type="transmembrane region" description="Helical" evidence="7">
    <location>
        <begin position="84"/>
        <end position="105"/>
    </location>
</feature>
<dbReference type="EMBL" id="CACVKT020005605">
    <property type="protein sequence ID" value="CAC5396160.1"/>
    <property type="molecule type" value="Genomic_DNA"/>
</dbReference>
<keyword evidence="5 7" id="KW-1133">Transmembrane helix</keyword>
<feature type="transmembrane region" description="Helical" evidence="7">
    <location>
        <begin position="117"/>
        <end position="136"/>
    </location>
</feature>
<feature type="transmembrane region" description="Helical" evidence="7">
    <location>
        <begin position="547"/>
        <end position="566"/>
    </location>
</feature>
<dbReference type="Pfam" id="PF06963">
    <property type="entry name" value="FPN1"/>
    <property type="match status" value="1"/>
</dbReference>
<feature type="transmembrane region" description="Helical" evidence="7">
    <location>
        <begin position="387"/>
        <end position="408"/>
    </location>
</feature>
<comment type="subcellular location">
    <subcellularLocation>
        <location evidence="1 7">Membrane</location>
        <topology evidence="1 7">Multi-pass membrane protein</topology>
    </subcellularLocation>
</comment>
<evidence type="ECO:0000256" key="4">
    <source>
        <dbReference type="ARBA" id="ARBA00022692"/>
    </source>
</evidence>
<dbReference type="InterPro" id="IPR009716">
    <property type="entry name" value="Ferroportin-1"/>
</dbReference>
<feature type="transmembrane region" description="Helical" evidence="7">
    <location>
        <begin position="169"/>
        <end position="190"/>
    </location>
</feature>
<gene>
    <name evidence="9" type="ORF">MCOR_30759</name>
</gene>
<dbReference type="Proteomes" id="UP000507470">
    <property type="component" value="Unassembled WGS sequence"/>
</dbReference>
<feature type="transmembrane region" description="Helical" evidence="7">
    <location>
        <begin position="52"/>
        <end position="72"/>
    </location>
</feature>
<dbReference type="PANTHER" id="PTHR11660:SF57">
    <property type="entry name" value="SOLUTE CARRIER FAMILY 40 MEMBER"/>
    <property type="match status" value="1"/>
</dbReference>
<dbReference type="GO" id="GO:0005381">
    <property type="term" value="F:iron ion transmembrane transporter activity"/>
    <property type="evidence" value="ECO:0007669"/>
    <property type="project" value="UniProtKB-UniRule"/>
</dbReference>
<evidence type="ECO:0000256" key="7">
    <source>
        <dbReference type="RuleBase" id="RU365065"/>
    </source>
</evidence>
<proteinExistence type="inferred from homology"/>